<keyword evidence="1" id="KW-0472">Membrane</keyword>
<feature type="transmembrane region" description="Helical" evidence="1">
    <location>
        <begin position="12"/>
        <end position="34"/>
    </location>
</feature>
<keyword evidence="1" id="KW-0812">Transmembrane</keyword>
<organism evidence="2 3">
    <name type="scientific">Dryococelus australis</name>
    <dbReference type="NCBI Taxonomy" id="614101"/>
    <lineage>
        <taxon>Eukaryota</taxon>
        <taxon>Metazoa</taxon>
        <taxon>Ecdysozoa</taxon>
        <taxon>Arthropoda</taxon>
        <taxon>Hexapoda</taxon>
        <taxon>Insecta</taxon>
        <taxon>Pterygota</taxon>
        <taxon>Neoptera</taxon>
        <taxon>Polyneoptera</taxon>
        <taxon>Phasmatodea</taxon>
        <taxon>Verophasmatodea</taxon>
        <taxon>Anareolatae</taxon>
        <taxon>Phasmatidae</taxon>
        <taxon>Eurycanthinae</taxon>
        <taxon>Dryococelus</taxon>
    </lineage>
</organism>
<dbReference type="InterPro" id="IPR004156">
    <property type="entry name" value="OATP"/>
</dbReference>
<reference evidence="2 3" key="1">
    <citation type="submission" date="2023-02" db="EMBL/GenBank/DDBJ databases">
        <title>LHISI_Scaffold_Assembly.</title>
        <authorList>
            <person name="Stuart O.P."/>
            <person name="Cleave R."/>
            <person name="Magrath M.J.L."/>
            <person name="Mikheyev A.S."/>
        </authorList>
    </citation>
    <scope>NUCLEOTIDE SEQUENCE [LARGE SCALE GENOMIC DNA]</scope>
    <source>
        <strain evidence="2">Daus_M_001</strain>
        <tissue evidence="2">Leg muscle</tissue>
    </source>
</reference>
<accession>A0ABQ9H2S0</accession>
<dbReference type="Pfam" id="PF03137">
    <property type="entry name" value="OATP"/>
    <property type="match status" value="1"/>
</dbReference>
<protein>
    <recommendedName>
        <fullName evidence="4">Amino acid transporter transmembrane domain-containing protein</fullName>
    </recommendedName>
</protein>
<evidence type="ECO:0000256" key="1">
    <source>
        <dbReference type="SAM" id="Phobius"/>
    </source>
</evidence>
<evidence type="ECO:0008006" key="4">
    <source>
        <dbReference type="Google" id="ProtNLM"/>
    </source>
</evidence>
<sequence length="81" mass="8275">MPSICVKGDSRLSAIGPLGITFSAVGTLLAGAAITKFRPSARILAFWNVVVVVISAVCIASYAFLGCQVGDSYGATDHTGL</sequence>
<feature type="transmembrane region" description="Helical" evidence="1">
    <location>
        <begin position="46"/>
        <end position="65"/>
    </location>
</feature>
<keyword evidence="3" id="KW-1185">Reference proteome</keyword>
<dbReference type="EMBL" id="JARBHB010000007">
    <property type="protein sequence ID" value="KAJ8878593.1"/>
    <property type="molecule type" value="Genomic_DNA"/>
</dbReference>
<dbReference type="Proteomes" id="UP001159363">
    <property type="component" value="Chromosome 6"/>
</dbReference>
<gene>
    <name evidence="2" type="ORF">PR048_019174</name>
</gene>
<evidence type="ECO:0000313" key="2">
    <source>
        <dbReference type="EMBL" id="KAJ8878593.1"/>
    </source>
</evidence>
<comment type="caution">
    <text evidence="2">The sequence shown here is derived from an EMBL/GenBank/DDBJ whole genome shotgun (WGS) entry which is preliminary data.</text>
</comment>
<keyword evidence="1" id="KW-1133">Transmembrane helix</keyword>
<evidence type="ECO:0000313" key="3">
    <source>
        <dbReference type="Proteomes" id="UP001159363"/>
    </source>
</evidence>
<name>A0ABQ9H2S0_9NEOP</name>
<proteinExistence type="predicted"/>